<evidence type="ECO:0000313" key="2">
    <source>
        <dbReference type="EMBL" id="KAK7042871.1"/>
    </source>
</evidence>
<dbReference type="AlphaFoldDB" id="A0AAW0CT01"/>
<feature type="compositionally biased region" description="Pro residues" evidence="1">
    <location>
        <begin position="383"/>
        <end position="403"/>
    </location>
</feature>
<evidence type="ECO:0000313" key="3">
    <source>
        <dbReference type="Proteomes" id="UP001362999"/>
    </source>
</evidence>
<sequence length="437" mass="48147">MAAKRLCTIGDHSGADDAIRKNEGAAEARAYAGRYNGIDRGDPLNFGAFDSADTPAQAADKTRTNRKNAERRGGDEQDCSCVEGTGAFPCQFTSPLPDHPPPSRPTQSQRKSPEKSEPPRRRRTMGSRRTDLELSPTSSNTSPTASSFHPPAPDPRATAHPHPRPFLLRCTTLRLPFPRLPRATFRPPESTSSSPTVTLRNSTTESHYQCPTGNDMHRSRRRARQHSICSSSYKTAPRPIDSCGDPLRRHSIHPCHAHPHIHISFQSFARAPAPLANVSSPRSTSPSHFVALLNPTTITRRGPPGNDTHKGRIAGSDGAGSAWVDGRSYVFFSFETRRQYTKQASKGLAYTVIPPTPISAFTFTPQPIRRQHPFSHSPSSRSPRPPPTFFLSSPPFPPPPPPLSTTIVDHETTTLTAHSSRAQHPSVRYGEEDRRRW</sequence>
<feature type="compositionally biased region" description="Polar residues" evidence="1">
    <location>
        <begin position="413"/>
        <end position="423"/>
    </location>
</feature>
<feature type="compositionally biased region" description="Polar residues" evidence="1">
    <location>
        <begin position="199"/>
        <end position="212"/>
    </location>
</feature>
<feature type="region of interest" description="Disordered" evidence="1">
    <location>
        <begin position="37"/>
        <end position="164"/>
    </location>
</feature>
<feature type="region of interest" description="Disordered" evidence="1">
    <location>
        <begin position="368"/>
        <end position="437"/>
    </location>
</feature>
<dbReference type="Proteomes" id="UP001362999">
    <property type="component" value="Unassembled WGS sequence"/>
</dbReference>
<protein>
    <submittedName>
        <fullName evidence="2">Uncharacterized protein</fullName>
    </submittedName>
</protein>
<feature type="region of interest" description="Disordered" evidence="1">
    <location>
        <begin position="296"/>
        <end position="319"/>
    </location>
</feature>
<organism evidence="2 3">
    <name type="scientific">Favolaschia claudopus</name>
    <dbReference type="NCBI Taxonomy" id="2862362"/>
    <lineage>
        <taxon>Eukaryota</taxon>
        <taxon>Fungi</taxon>
        <taxon>Dikarya</taxon>
        <taxon>Basidiomycota</taxon>
        <taxon>Agaricomycotina</taxon>
        <taxon>Agaricomycetes</taxon>
        <taxon>Agaricomycetidae</taxon>
        <taxon>Agaricales</taxon>
        <taxon>Marasmiineae</taxon>
        <taxon>Mycenaceae</taxon>
        <taxon>Favolaschia</taxon>
    </lineage>
</organism>
<accession>A0AAW0CT01</accession>
<reference evidence="2 3" key="1">
    <citation type="journal article" date="2024" name="J Genomics">
        <title>Draft genome sequencing and assembly of Favolaschia claudopus CIRM-BRFM 2984 isolated from oak limbs.</title>
        <authorList>
            <person name="Navarro D."/>
            <person name="Drula E."/>
            <person name="Chaduli D."/>
            <person name="Cazenave R."/>
            <person name="Ahrendt S."/>
            <person name="Wang J."/>
            <person name="Lipzen A."/>
            <person name="Daum C."/>
            <person name="Barry K."/>
            <person name="Grigoriev I.V."/>
            <person name="Favel A."/>
            <person name="Rosso M.N."/>
            <person name="Martin F."/>
        </authorList>
    </citation>
    <scope>NUCLEOTIDE SEQUENCE [LARGE SCALE GENOMIC DNA]</scope>
    <source>
        <strain evidence="2 3">CIRM-BRFM 2984</strain>
    </source>
</reference>
<feature type="compositionally biased region" description="Basic and acidic residues" evidence="1">
    <location>
        <begin position="60"/>
        <end position="75"/>
    </location>
</feature>
<proteinExistence type="predicted"/>
<comment type="caution">
    <text evidence="2">The sequence shown here is derived from an EMBL/GenBank/DDBJ whole genome shotgun (WGS) entry which is preliminary data.</text>
</comment>
<feature type="compositionally biased region" description="Low complexity" evidence="1">
    <location>
        <begin position="135"/>
        <end position="147"/>
    </location>
</feature>
<gene>
    <name evidence="2" type="ORF">R3P38DRAFT_3260785</name>
</gene>
<keyword evidence="3" id="KW-1185">Reference proteome</keyword>
<dbReference type="EMBL" id="JAWWNJ010000013">
    <property type="protein sequence ID" value="KAK7042871.1"/>
    <property type="molecule type" value="Genomic_DNA"/>
</dbReference>
<evidence type="ECO:0000256" key="1">
    <source>
        <dbReference type="SAM" id="MobiDB-lite"/>
    </source>
</evidence>
<name>A0AAW0CT01_9AGAR</name>
<feature type="compositionally biased region" description="Low complexity" evidence="1">
    <location>
        <begin position="187"/>
        <end position="198"/>
    </location>
</feature>
<feature type="region of interest" description="Disordered" evidence="1">
    <location>
        <begin position="179"/>
        <end position="235"/>
    </location>
</feature>